<keyword evidence="3" id="KW-1185">Reference proteome</keyword>
<dbReference type="AlphaFoldDB" id="A0A076MY16"/>
<dbReference type="STRING" id="1068978.AMETH_3784"/>
<evidence type="ECO:0000313" key="2">
    <source>
        <dbReference type="EMBL" id="AIJ23876.1"/>
    </source>
</evidence>
<gene>
    <name evidence="2" type="ORF">AMETH_3784</name>
</gene>
<feature type="compositionally biased region" description="Basic and acidic residues" evidence="1">
    <location>
        <begin position="284"/>
        <end position="298"/>
    </location>
</feature>
<name>A0A076MY16_AMYME</name>
<dbReference type="EMBL" id="CP009110">
    <property type="protein sequence ID" value="AIJ23876.1"/>
    <property type="molecule type" value="Genomic_DNA"/>
</dbReference>
<evidence type="ECO:0000256" key="1">
    <source>
        <dbReference type="SAM" id="MobiDB-lite"/>
    </source>
</evidence>
<dbReference type="eggNOG" id="COG5094">
    <property type="taxonomic scope" value="Bacteria"/>
</dbReference>
<dbReference type="HOGENOM" id="CLU_024794_0_0_11"/>
<organism evidence="2 3">
    <name type="scientific">Amycolatopsis methanolica 239</name>
    <dbReference type="NCBI Taxonomy" id="1068978"/>
    <lineage>
        <taxon>Bacteria</taxon>
        <taxon>Bacillati</taxon>
        <taxon>Actinomycetota</taxon>
        <taxon>Actinomycetes</taxon>
        <taxon>Pseudonocardiales</taxon>
        <taxon>Pseudonocardiaceae</taxon>
        <taxon>Amycolatopsis</taxon>
        <taxon>Amycolatopsis methanolica group</taxon>
    </lineage>
</organism>
<reference evidence="2 3" key="1">
    <citation type="submission" date="2014-07" db="EMBL/GenBank/DDBJ databases">
        <title>Whole Genome Sequence of the Amycolatopsis methanolica 239.</title>
        <authorList>
            <person name="Tang B."/>
        </authorList>
    </citation>
    <scope>NUCLEOTIDE SEQUENCE [LARGE SCALE GENOMIC DNA]</scope>
    <source>
        <strain evidence="2 3">239</strain>
    </source>
</reference>
<accession>A0A076MY16</accession>
<dbReference type="Proteomes" id="UP000062973">
    <property type="component" value="Chromosome"/>
</dbReference>
<protein>
    <submittedName>
        <fullName evidence="2">Uncharacterized protein</fullName>
    </submittedName>
</protein>
<proteinExistence type="predicted"/>
<dbReference type="InterPro" id="IPR043746">
    <property type="entry name" value="DUF5691"/>
</dbReference>
<dbReference type="KEGG" id="amq:AMETH_3784"/>
<evidence type="ECO:0000313" key="3">
    <source>
        <dbReference type="Proteomes" id="UP000062973"/>
    </source>
</evidence>
<dbReference type="RefSeq" id="WP_017982709.1">
    <property type="nucleotide sequence ID" value="NZ_AQUL01000001.1"/>
</dbReference>
<dbReference type="Pfam" id="PF18944">
    <property type="entry name" value="DUF5691"/>
    <property type="match status" value="1"/>
</dbReference>
<sequence length="469" mass="49968">MTPWDDLLGTALVGTGRRPFDLTASGIPGAGSVTAESPEAAVLAAAAIAAGHRRAGWMPPVWRGTPRRPAAPDDRPECTPAAAQLLELLLTKAIRLEVGTELLTGDWLAAARDTGRRPPYPLLPELLRFGTTTATARPLVRDVLGPRGAWLAGHNPAWSWAATVPPADVAERFATGTRAERVALLTDLRATAPGRARELIEETWADEPAATRAAFLDTLRTGLSGDDEPLLERALDDRAATVRAAATALLDHLPGSARARRMAERAQRLHQGRGAFDLPGEPDDAARRDGVTDHREPGLGRGASRLIQILAAAPLSAWDPDWIPEAGHDVLLGWTKAALRQRDQEWLAALARHQPTPELIAALTPAAAAEILGGSRKLDARFGALLAAAPGPWPAEFSTGIVGRLRTAKAEAVLRLAARAMAEHLHPAALAAVENWLLALGTEHKPTARTLRGIAHALTIRATIRQEFT</sequence>
<dbReference type="PATRIC" id="fig|1068978.7.peg.4047"/>
<dbReference type="OrthoDB" id="262508at2"/>
<feature type="region of interest" description="Disordered" evidence="1">
    <location>
        <begin position="271"/>
        <end position="298"/>
    </location>
</feature>